<accession>A0A2Z3LA36</accession>
<name>A0A2Z3LA36_9BACT</name>
<dbReference type="KEGG" id="cher:DK880_00903"/>
<protein>
    <recommendedName>
        <fullName evidence="3">Leucine-binding protein domain-containing protein</fullName>
    </recommendedName>
</protein>
<sequence>MSRCRQLKNSRRCAFVVFLWVIGMATIAPLFAARKKEKAATKDSKDPFLIQYAEAKAVYREGNYKKAKIALEALRAAKCPETLRPYVHFYYALTAYHEGDKPLAAQTFNELSHDFPLWDKKEEVYYWIAHCKFQEKHFAEALHFLSLIQNKRMAESVAQMKKYFLSQIEAVSCLQQLAETFDKEVIVKKLLYKKAAYQAYITQDFTLLNQIKQQYNLGDYTYTYDPLYRLVSNRKACYRVAIFFPFFVDEIDYESSTSLSSLVLPLYQGIQLAREALAKEGIALQLFVFDTKGDTSITQALLTQKELPYMDLIIGPFYSDPISLVASFAKQHKINFVNPISSNAAIIQGNPFAFLFQPMLETYAQKAAQLTLSAIQNKSVAEPCIAVFYTHAREDVLQATRYKYWVEQTLRRPLDWFIELSDNAIKDFFAQLNKPDQEIEKEDSDNNNDSKITKEDLAKITHIYIPSKDKLLVSNVINLPFKLGTRPQIIGHEQWIKDEIVTLHQLRKLPFLFLSGCYIDFSRAEVTDFRNKFFQRTATFPTLYSYIGYEMMLFFGRMLATYGTYFQKEWENKPYDGTLLQKINYGKYHANQHITVLHFSGNTFTVAETP</sequence>
<keyword evidence="2" id="KW-1185">Reference proteome</keyword>
<proteinExistence type="predicted"/>
<dbReference type="SUPFAM" id="SSF53822">
    <property type="entry name" value="Periplasmic binding protein-like I"/>
    <property type="match status" value="1"/>
</dbReference>
<evidence type="ECO:0000313" key="2">
    <source>
        <dbReference type="Proteomes" id="UP000245872"/>
    </source>
</evidence>
<evidence type="ECO:0008006" key="3">
    <source>
        <dbReference type="Google" id="ProtNLM"/>
    </source>
</evidence>
<gene>
    <name evidence="1" type="ORF">DK880_00903</name>
</gene>
<organism evidence="1 2">
    <name type="scientific">Candidatus Cardinium hertigii</name>
    <dbReference type="NCBI Taxonomy" id="247481"/>
    <lineage>
        <taxon>Bacteria</taxon>
        <taxon>Pseudomonadati</taxon>
        <taxon>Bacteroidota</taxon>
        <taxon>Cytophagia</taxon>
        <taxon>Cytophagales</taxon>
        <taxon>Amoebophilaceae</taxon>
        <taxon>Candidatus Cardinium</taxon>
    </lineage>
</organism>
<dbReference type="InterPro" id="IPR011990">
    <property type="entry name" value="TPR-like_helical_dom_sf"/>
</dbReference>
<dbReference type="Proteomes" id="UP000245872">
    <property type="component" value="Chromosome"/>
</dbReference>
<dbReference type="EMBL" id="CP029619">
    <property type="protein sequence ID" value="AWN82201.1"/>
    <property type="molecule type" value="Genomic_DNA"/>
</dbReference>
<dbReference type="CDD" id="cd06268">
    <property type="entry name" value="PBP1_ABC_transporter_LIVBP-like"/>
    <property type="match status" value="1"/>
</dbReference>
<evidence type="ECO:0000313" key="1">
    <source>
        <dbReference type="EMBL" id="AWN82201.1"/>
    </source>
</evidence>
<dbReference type="Gene3D" id="3.40.50.2300">
    <property type="match status" value="2"/>
</dbReference>
<dbReference type="InterPro" id="IPR028082">
    <property type="entry name" value="Peripla_BP_I"/>
</dbReference>
<dbReference type="SUPFAM" id="SSF48452">
    <property type="entry name" value="TPR-like"/>
    <property type="match status" value="1"/>
</dbReference>
<dbReference type="Gene3D" id="1.25.40.10">
    <property type="entry name" value="Tetratricopeptide repeat domain"/>
    <property type="match status" value="1"/>
</dbReference>
<reference evidence="1 2" key="1">
    <citation type="submission" date="2018-05" db="EMBL/GenBank/DDBJ databases">
        <title>Candidatus Cardinium hertigii Genome Assembly.</title>
        <authorList>
            <person name="Showmaker K.C."/>
            <person name="Walden K.O."/>
            <person name="Fields C.J."/>
            <person name="Lambert K.N."/>
            <person name="Hudson M.E."/>
        </authorList>
    </citation>
    <scope>NUCLEOTIDE SEQUENCE [LARGE SCALE GENOMIC DNA]</scope>
    <source>
        <strain evidence="2">cHgTN10</strain>
    </source>
</reference>
<dbReference type="AlphaFoldDB" id="A0A2Z3LA36"/>